<comment type="caution">
    <text evidence="12">The sequence shown here is derived from an EMBL/GenBank/DDBJ whole genome shotgun (WGS) entry which is preliminary data.</text>
</comment>
<organism evidence="12 13">
    <name type="scientific">Cinnamomum micranthum f. kanehirae</name>
    <dbReference type="NCBI Taxonomy" id="337451"/>
    <lineage>
        <taxon>Eukaryota</taxon>
        <taxon>Viridiplantae</taxon>
        <taxon>Streptophyta</taxon>
        <taxon>Embryophyta</taxon>
        <taxon>Tracheophyta</taxon>
        <taxon>Spermatophyta</taxon>
        <taxon>Magnoliopsida</taxon>
        <taxon>Magnoliidae</taxon>
        <taxon>Laurales</taxon>
        <taxon>Lauraceae</taxon>
        <taxon>Cinnamomum</taxon>
    </lineage>
</organism>
<dbReference type="EMBL" id="QPKB01000009">
    <property type="protein sequence ID" value="RWR92328.1"/>
    <property type="molecule type" value="Genomic_DNA"/>
</dbReference>
<comment type="similarity">
    <text evidence="9">Belongs to the amino acid/polyamine transporter 2 family. Amino acid/auxin permease (AAAP) (TC 2.A.18.2) subfamily.</text>
</comment>
<dbReference type="PANTHER" id="PTHR48017">
    <property type="entry name" value="OS05G0424000 PROTEIN-RELATED"/>
    <property type="match status" value="1"/>
</dbReference>
<name>A0A3S3QXU7_9MAGN</name>
<keyword evidence="5" id="KW-0769">Symport</keyword>
<evidence type="ECO:0000259" key="11">
    <source>
        <dbReference type="Pfam" id="PF01490"/>
    </source>
</evidence>
<gene>
    <name evidence="12" type="ORF">CKAN_02153800</name>
</gene>
<feature type="transmembrane region" description="Helical" evidence="10">
    <location>
        <begin position="162"/>
        <end position="182"/>
    </location>
</feature>
<dbReference type="GO" id="GO:0015293">
    <property type="term" value="F:symporter activity"/>
    <property type="evidence" value="ECO:0007669"/>
    <property type="project" value="UniProtKB-KW"/>
</dbReference>
<evidence type="ECO:0000256" key="5">
    <source>
        <dbReference type="ARBA" id="ARBA00022847"/>
    </source>
</evidence>
<dbReference type="Proteomes" id="UP000283530">
    <property type="component" value="Unassembled WGS sequence"/>
</dbReference>
<feature type="transmembrane region" description="Helical" evidence="10">
    <location>
        <begin position="357"/>
        <end position="384"/>
    </location>
</feature>
<dbReference type="GO" id="GO:0005886">
    <property type="term" value="C:plasma membrane"/>
    <property type="evidence" value="ECO:0007669"/>
    <property type="project" value="UniProtKB-SubCell"/>
</dbReference>
<sequence length="516" mass="57312">MLPRSLSIKNMLQRSRTLPSRINHIMDENRDTRQYLQVEIQPKAHAETEALDPQVGYSKCLDDDGRTKRTGTFWTATAHIITAVIGSGVLSLAWAIAQLGWIAGPTVLILFAMVILYTSYLLSDCYRAGDSVTGKRNYTYMDAVKANLGGPKVKMCGIIQYLNLWGVAIGYTIAASISMMAVKRSNCFHESGGKNPCHMSSNVYMIMFGITEVIFSQIPDFDQVWWLSIVAAIMSFTYSTVGLSLGIAQVAEHGTLKGSLTGISIGLVTPTQKVWRSLQALGDIAFAYSYSIILIEIQDTIKSPPAENKTMKKATLMSISVTTIFYLLCGCMGYAAFGDNAPGNLLTGFGFYNPYWLLDIANVAIVVHLVGAYQVFCQPLFAFVEKWSAQKWPKSDFITQDYDVPIPFSSSIYQLNFFRLVWRTIFVVVTTVISMLMPFFNDVVGILGAFAFWPLTVYFPVEMYIAQKKIGRWTSRWLGLQIISFTCLTISLAAAAGSVAGVILDLKNYKPFKTTY</sequence>
<keyword evidence="4 10" id="KW-0812">Transmembrane</keyword>
<comment type="subcellular location">
    <subcellularLocation>
        <location evidence="1">Cell membrane</location>
    </subcellularLocation>
</comment>
<keyword evidence="13" id="KW-1185">Reference proteome</keyword>
<evidence type="ECO:0000256" key="8">
    <source>
        <dbReference type="ARBA" id="ARBA00023136"/>
    </source>
</evidence>
<feature type="transmembrane region" description="Helical" evidence="10">
    <location>
        <begin position="102"/>
        <end position="122"/>
    </location>
</feature>
<feature type="domain" description="Amino acid transporter transmembrane" evidence="11">
    <location>
        <begin position="69"/>
        <end position="503"/>
    </location>
</feature>
<feature type="transmembrane region" description="Helical" evidence="10">
    <location>
        <begin position="316"/>
        <end position="337"/>
    </location>
</feature>
<evidence type="ECO:0000256" key="9">
    <source>
        <dbReference type="ARBA" id="ARBA00061463"/>
    </source>
</evidence>
<dbReference type="STRING" id="337451.A0A3S3QXU7"/>
<keyword evidence="6" id="KW-0029">Amino-acid transport</keyword>
<evidence type="ECO:0000256" key="7">
    <source>
        <dbReference type="ARBA" id="ARBA00022989"/>
    </source>
</evidence>
<dbReference type="FunFam" id="1.20.1740.10:FF:000055">
    <property type="entry name" value="Amino acid permease 6"/>
    <property type="match status" value="1"/>
</dbReference>
<keyword evidence="3" id="KW-1003">Cell membrane</keyword>
<evidence type="ECO:0000313" key="13">
    <source>
        <dbReference type="Proteomes" id="UP000283530"/>
    </source>
</evidence>
<feature type="transmembrane region" description="Helical" evidence="10">
    <location>
        <begin position="73"/>
        <end position="96"/>
    </location>
</feature>
<evidence type="ECO:0000256" key="1">
    <source>
        <dbReference type="ARBA" id="ARBA00004236"/>
    </source>
</evidence>
<dbReference type="InterPro" id="IPR013057">
    <property type="entry name" value="AA_transpt_TM"/>
</dbReference>
<reference evidence="12 13" key="1">
    <citation type="journal article" date="2019" name="Nat. Plants">
        <title>Stout camphor tree genome fills gaps in understanding of flowering plant genome evolution.</title>
        <authorList>
            <person name="Chaw S.M."/>
            <person name="Liu Y.C."/>
            <person name="Wu Y.W."/>
            <person name="Wang H.Y."/>
            <person name="Lin C.I."/>
            <person name="Wu C.S."/>
            <person name="Ke H.M."/>
            <person name="Chang L.Y."/>
            <person name="Hsu C.Y."/>
            <person name="Yang H.T."/>
            <person name="Sudianto E."/>
            <person name="Hsu M.H."/>
            <person name="Wu K.P."/>
            <person name="Wang L.N."/>
            <person name="Leebens-Mack J.H."/>
            <person name="Tsai I.J."/>
        </authorList>
    </citation>
    <scope>NUCLEOTIDE SEQUENCE [LARGE SCALE GENOMIC DNA]</scope>
    <source>
        <strain evidence="13">cv. Chaw 1501</strain>
        <tissue evidence="12">Young leaves</tissue>
    </source>
</reference>
<proteinExistence type="inferred from homology"/>
<protein>
    <submittedName>
        <fullName evidence="12">Amino acid permease 3-like protein</fullName>
    </submittedName>
</protein>
<evidence type="ECO:0000256" key="4">
    <source>
        <dbReference type="ARBA" id="ARBA00022692"/>
    </source>
</evidence>
<evidence type="ECO:0000256" key="3">
    <source>
        <dbReference type="ARBA" id="ARBA00022475"/>
    </source>
</evidence>
<evidence type="ECO:0000313" key="12">
    <source>
        <dbReference type="EMBL" id="RWR92328.1"/>
    </source>
</evidence>
<feature type="transmembrane region" description="Helical" evidence="10">
    <location>
        <begin position="446"/>
        <end position="465"/>
    </location>
</feature>
<evidence type="ECO:0000256" key="2">
    <source>
        <dbReference type="ARBA" id="ARBA00022448"/>
    </source>
</evidence>
<feature type="transmembrane region" description="Helical" evidence="10">
    <location>
        <begin position="420"/>
        <end position="440"/>
    </location>
</feature>
<dbReference type="Pfam" id="PF01490">
    <property type="entry name" value="Aa_trans"/>
    <property type="match status" value="1"/>
</dbReference>
<accession>A0A3S3QXU7</accession>
<dbReference type="AlphaFoldDB" id="A0A3S3QXU7"/>
<evidence type="ECO:0000256" key="6">
    <source>
        <dbReference type="ARBA" id="ARBA00022970"/>
    </source>
</evidence>
<keyword evidence="7 10" id="KW-1133">Transmembrane helix</keyword>
<keyword evidence="2" id="KW-0813">Transport</keyword>
<keyword evidence="8 10" id="KW-0472">Membrane</keyword>
<dbReference type="GO" id="GO:0006865">
    <property type="term" value="P:amino acid transport"/>
    <property type="evidence" value="ECO:0007669"/>
    <property type="project" value="UniProtKB-KW"/>
</dbReference>
<feature type="transmembrane region" description="Helical" evidence="10">
    <location>
        <begin position="225"/>
        <end position="251"/>
    </location>
</feature>
<evidence type="ECO:0000256" key="10">
    <source>
        <dbReference type="SAM" id="Phobius"/>
    </source>
</evidence>
<feature type="transmembrane region" description="Helical" evidence="10">
    <location>
        <begin position="477"/>
        <end position="504"/>
    </location>
</feature>
<dbReference type="OrthoDB" id="40134at2759"/>